<feature type="transmembrane region" description="Helical" evidence="1">
    <location>
        <begin position="67"/>
        <end position="85"/>
    </location>
</feature>
<dbReference type="InterPro" id="IPR017195">
    <property type="entry name" value="ABC_thiamin-permease_prd"/>
</dbReference>
<organism evidence="2 3">
    <name type="scientific">Paucilactobacillus suebicus DSM 5007 = KCTC 3549</name>
    <dbReference type="NCBI Taxonomy" id="1423807"/>
    <lineage>
        <taxon>Bacteria</taxon>
        <taxon>Bacillati</taxon>
        <taxon>Bacillota</taxon>
        <taxon>Bacilli</taxon>
        <taxon>Lactobacillales</taxon>
        <taxon>Lactobacillaceae</taxon>
        <taxon>Paucilactobacillus</taxon>
    </lineage>
</organism>
<dbReference type="PATRIC" id="fig|1423807.3.peg.1706"/>
<dbReference type="Proteomes" id="UP000051820">
    <property type="component" value="Unassembled WGS sequence"/>
</dbReference>
<feature type="transmembrane region" description="Helical" evidence="1">
    <location>
        <begin position="25"/>
        <end position="46"/>
    </location>
</feature>
<keyword evidence="1" id="KW-1133">Transmembrane helix</keyword>
<evidence type="ECO:0000313" key="2">
    <source>
        <dbReference type="EMBL" id="KRM12979.1"/>
    </source>
</evidence>
<feature type="transmembrane region" description="Helical" evidence="1">
    <location>
        <begin position="105"/>
        <end position="124"/>
    </location>
</feature>
<dbReference type="EMBL" id="AZGF01000004">
    <property type="protein sequence ID" value="KRM12979.1"/>
    <property type="molecule type" value="Genomic_DNA"/>
</dbReference>
<dbReference type="AlphaFoldDB" id="A0A0R1WDW9"/>
<keyword evidence="1" id="KW-0472">Membrane</keyword>
<evidence type="ECO:0000313" key="3">
    <source>
        <dbReference type="Proteomes" id="UP000051820"/>
    </source>
</evidence>
<comment type="caution">
    <text evidence="2">The sequence shown here is derived from an EMBL/GenBank/DDBJ whole genome shotgun (WGS) entry which is preliminary data.</text>
</comment>
<accession>A0A0R1WDW9</accession>
<name>A0A0R1WDW9_9LACO</name>
<keyword evidence="3" id="KW-1185">Reference proteome</keyword>
<keyword evidence="1" id="KW-0812">Transmembrane</keyword>
<feature type="transmembrane region" description="Helical" evidence="1">
    <location>
        <begin position="163"/>
        <end position="185"/>
    </location>
</feature>
<gene>
    <name evidence="2" type="ORF">FD16_GL001665</name>
</gene>
<protein>
    <recommendedName>
        <fullName evidence="4">Thiamin-related ABC transporter permease 1</fullName>
    </recommendedName>
</protein>
<reference evidence="2 3" key="1">
    <citation type="journal article" date="2015" name="Genome Announc.">
        <title>Expanding the biotechnology potential of lactobacilli through comparative genomics of 213 strains and associated genera.</title>
        <authorList>
            <person name="Sun Z."/>
            <person name="Harris H.M."/>
            <person name="McCann A."/>
            <person name="Guo C."/>
            <person name="Argimon S."/>
            <person name="Zhang W."/>
            <person name="Yang X."/>
            <person name="Jeffery I.B."/>
            <person name="Cooney J.C."/>
            <person name="Kagawa T.F."/>
            <person name="Liu W."/>
            <person name="Song Y."/>
            <person name="Salvetti E."/>
            <person name="Wrobel A."/>
            <person name="Rasinkangas P."/>
            <person name="Parkhill J."/>
            <person name="Rea M.C."/>
            <person name="O'Sullivan O."/>
            <person name="Ritari J."/>
            <person name="Douillard F.P."/>
            <person name="Paul Ross R."/>
            <person name="Yang R."/>
            <person name="Briner A.E."/>
            <person name="Felis G.E."/>
            <person name="de Vos W.M."/>
            <person name="Barrangou R."/>
            <person name="Klaenhammer T.R."/>
            <person name="Caufield P.W."/>
            <person name="Cui Y."/>
            <person name="Zhang H."/>
            <person name="O'Toole P.W."/>
        </authorList>
    </citation>
    <scope>NUCLEOTIDE SEQUENCE [LARGE SCALE GENOMIC DNA]</scope>
    <source>
        <strain evidence="2 3">DSM 5007</strain>
    </source>
</reference>
<dbReference type="STRING" id="1423807.FD16_GL001665"/>
<sequence length="201" mass="22302">MRFDNLFLGGFTQMNQKRKLHVRDIILLALIGILFGAIFIGTDFVYNALTAMLTPFGLAPMANDLMMGLWVMAGPLAGFMIRIPGTAFLGEFLASVGEMFFGGQWGAATLISGVVQGIATELGFTITRYRYYNWITLTITTITTTILTFGWDMLRNGYAKFDFQLLIILFVARLISTFIFGGVFVKIINGLLSRAHVLATR</sequence>
<dbReference type="eggNOG" id="COG4721">
    <property type="taxonomic scope" value="Bacteria"/>
</dbReference>
<evidence type="ECO:0000256" key="1">
    <source>
        <dbReference type="SAM" id="Phobius"/>
    </source>
</evidence>
<dbReference type="Pfam" id="PF09819">
    <property type="entry name" value="ABC_cobalt"/>
    <property type="match status" value="1"/>
</dbReference>
<feature type="transmembrane region" description="Helical" evidence="1">
    <location>
        <begin position="131"/>
        <end position="151"/>
    </location>
</feature>
<proteinExistence type="predicted"/>
<dbReference type="PIRSF" id="PIRSF037394">
    <property type="entry name" value="ABC_thiamine-permease_YkoE_prd"/>
    <property type="match status" value="1"/>
</dbReference>
<evidence type="ECO:0008006" key="4">
    <source>
        <dbReference type="Google" id="ProtNLM"/>
    </source>
</evidence>